<keyword evidence="8 14" id="KW-0675">Receptor</keyword>
<dbReference type="SUPFAM" id="SSF56935">
    <property type="entry name" value="Porins"/>
    <property type="match status" value="1"/>
</dbReference>
<dbReference type="InterPro" id="IPR010916">
    <property type="entry name" value="TonB_box_CS"/>
</dbReference>
<name>Q027K9_SOLUE</name>
<evidence type="ECO:0000256" key="1">
    <source>
        <dbReference type="ARBA" id="ARBA00004571"/>
    </source>
</evidence>
<proteinExistence type="inferred from homology"/>
<evidence type="ECO:0000256" key="11">
    <source>
        <dbReference type="RuleBase" id="RU003357"/>
    </source>
</evidence>
<organism evidence="14">
    <name type="scientific">Solibacter usitatus (strain Ellin6076)</name>
    <dbReference type="NCBI Taxonomy" id="234267"/>
    <lineage>
        <taxon>Bacteria</taxon>
        <taxon>Pseudomonadati</taxon>
        <taxon>Acidobacteriota</taxon>
        <taxon>Terriglobia</taxon>
        <taxon>Bryobacterales</taxon>
        <taxon>Solibacteraceae</taxon>
        <taxon>Candidatus Solibacter</taxon>
    </lineage>
</organism>
<dbReference type="Gene3D" id="2.170.130.10">
    <property type="entry name" value="TonB-dependent receptor, plug domain"/>
    <property type="match status" value="1"/>
</dbReference>
<reference evidence="14" key="1">
    <citation type="submission" date="2006-10" db="EMBL/GenBank/DDBJ databases">
        <title>Complete sequence of Solibacter usitatus Ellin6076.</title>
        <authorList>
            <consortium name="US DOE Joint Genome Institute"/>
            <person name="Copeland A."/>
            <person name="Lucas S."/>
            <person name="Lapidus A."/>
            <person name="Barry K."/>
            <person name="Detter J.C."/>
            <person name="Glavina del Rio T."/>
            <person name="Hammon N."/>
            <person name="Israni S."/>
            <person name="Dalin E."/>
            <person name="Tice H."/>
            <person name="Pitluck S."/>
            <person name="Thompson L.S."/>
            <person name="Brettin T."/>
            <person name="Bruce D."/>
            <person name="Han C."/>
            <person name="Tapia R."/>
            <person name="Gilna P."/>
            <person name="Schmutz J."/>
            <person name="Larimer F."/>
            <person name="Land M."/>
            <person name="Hauser L."/>
            <person name="Kyrpides N."/>
            <person name="Mikhailova N."/>
            <person name="Janssen P.H."/>
            <person name="Kuske C.R."/>
            <person name="Richardson P."/>
        </authorList>
    </citation>
    <scope>NUCLEOTIDE SEQUENCE</scope>
    <source>
        <strain evidence="14">Ellin6076</strain>
    </source>
</reference>
<gene>
    <name evidence="14" type="ordered locus">Acid_1808</name>
</gene>
<dbReference type="InterPro" id="IPR036942">
    <property type="entry name" value="Beta-barrel_TonB_sf"/>
</dbReference>
<evidence type="ECO:0000256" key="3">
    <source>
        <dbReference type="ARBA" id="ARBA00022452"/>
    </source>
</evidence>
<evidence type="ECO:0000256" key="6">
    <source>
        <dbReference type="ARBA" id="ARBA00023077"/>
    </source>
</evidence>
<dbReference type="GO" id="GO:0009279">
    <property type="term" value="C:cell outer membrane"/>
    <property type="evidence" value="ECO:0007669"/>
    <property type="project" value="UniProtKB-SubCell"/>
</dbReference>
<evidence type="ECO:0000256" key="5">
    <source>
        <dbReference type="ARBA" id="ARBA00022729"/>
    </source>
</evidence>
<feature type="domain" description="TonB-dependent receptor-like beta-barrel" evidence="12">
    <location>
        <begin position="198"/>
        <end position="548"/>
    </location>
</feature>
<feature type="domain" description="TonB-dependent receptor plug" evidence="13">
    <location>
        <begin position="66"/>
        <end position="153"/>
    </location>
</feature>
<evidence type="ECO:0000256" key="10">
    <source>
        <dbReference type="PROSITE-ProRule" id="PRU01360"/>
    </source>
</evidence>
<keyword evidence="4 10" id="KW-0812">Transmembrane</keyword>
<evidence type="ECO:0000259" key="12">
    <source>
        <dbReference type="Pfam" id="PF00593"/>
    </source>
</evidence>
<comment type="subcellular location">
    <subcellularLocation>
        <location evidence="1 10">Cell outer membrane</location>
        <topology evidence="1 10">Multi-pass membrane protein</topology>
    </subcellularLocation>
</comment>
<dbReference type="GO" id="GO:0015344">
    <property type="term" value="F:siderophore uptake transmembrane transporter activity"/>
    <property type="evidence" value="ECO:0007669"/>
    <property type="project" value="TreeGrafter"/>
</dbReference>
<dbReference type="KEGG" id="sus:Acid_1808"/>
<dbReference type="EMBL" id="CP000473">
    <property type="protein sequence ID" value="ABJ82798.1"/>
    <property type="molecule type" value="Genomic_DNA"/>
</dbReference>
<accession>Q027K9</accession>
<dbReference type="InterPro" id="IPR000531">
    <property type="entry name" value="Beta-barrel_TonB"/>
</dbReference>
<dbReference type="InParanoid" id="Q027K9"/>
<dbReference type="PROSITE" id="PS52016">
    <property type="entry name" value="TONB_DEPENDENT_REC_3"/>
    <property type="match status" value="1"/>
</dbReference>
<evidence type="ECO:0000256" key="8">
    <source>
        <dbReference type="ARBA" id="ARBA00023170"/>
    </source>
</evidence>
<dbReference type="InterPro" id="IPR037066">
    <property type="entry name" value="Plug_dom_sf"/>
</dbReference>
<keyword evidence="7 10" id="KW-0472">Membrane</keyword>
<dbReference type="GO" id="GO:0044718">
    <property type="term" value="P:siderophore transmembrane transport"/>
    <property type="evidence" value="ECO:0007669"/>
    <property type="project" value="TreeGrafter"/>
</dbReference>
<dbReference type="AlphaFoldDB" id="Q027K9"/>
<dbReference type="Pfam" id="PF07715">
    <property type="entry name" value="Plug"/>
    <property type="match status" value="1"/>
</dbReference>
<keyword evidence="6 11" id="KW-0798">TonB box</keyword>
<keyword evidence="2 10" id="KW-0813">Transport</keyword>
<evidence type="ECO:0000256" key="4">
    <source>
        <dbReference type="ARBA" id="ARBA00022692"/>
    </source>
</evidence>
<dbReference type="InterPro" id="IPR039426">
    <property type="entry name" value="TonB-dep_rcpt-like"/>
</dbReference>
<dbReference type="PANTHER" id="PTHR30069">
    <property type="entry name" value="TONB-DEPENDENT OUTER MEMBRANE RECEPTOR"/>
    <property type="match status" value="1"/>
</dbReference>
<protein>
    <submittedName>
        <fullName evidence="14">TonB-dependent receptor</fullName>
    </submittedName>
</protein>
<sequence length="603" mass="67519" precursor="true">MRLTAFLIPSIWASVLAAGIPGIALAQLPQPRQETVVVTGTYEPMSLEEIDRAIRVLPVRSQRLVLNTLTDVLKLDPSLDLAERAPGGVQADLSIRGAGFGQTLVLLNGMRLNDPQSGHHNMDIPVPMDSVSRVEVMRGSGSTLYGSDAMGGVINVITEPPPTTEFHLRTALGSDGINQQSSSLNIAGKKLSEQFSFARDFSTGFLPDRDYRNLQFASVTRIATSIGNGSINLAYMDHPFGADQFYGNYNSWEDTKTWFAGVQQALGEKTSASFSFRRHSDLFVLYRDRPDVFANHHSDESYQLALRRREEMSPTTTLYYGVEGFHESVISNNLGDHSRSRAAVYAAADFRALHRFSTTISAREEIYRNFSGAFTPTVAAAYWASPQVKFRASASRAFRVPSYTDLYYHDPGNVGSPTLRPESAWTYETGVDWTPSSVLRGDITFFERREHDGIDYYRASLTDIYRALNIQNLNFRGVEASLRWTPSRTHMFDLRYTHLHGTQDTVAAGFTKYTFNYPTNSGVFGWQVTPRGNFVFRTRVGVIQRYAQSLYPLWDIYAGLPNKTIRPFFQVTNAANSSYQDIPNVPMPGRTIIGGIEMVFRKR</sequence>
<evidence type="ECO:0000256" key="2">
    <source>
        <dbReference type="ARBA" id="ARBA00022448"/>
    </source>
</evidence>
<dbReference type="PANTHER" id="PTHR30069:SF29">
    <property type="entry name" value="HEMOGLOBIN AND HEMOGLOBIN-HAPTOGLOBIN-BINDING PROTEIN 1-RELATED"/>
    <property type="match status" value="1"/>
</dbReference>
<dbReference type="InterPro" id="IPR012910">
    <property type="entry name" value="Plug_dom"/>
</dbReference>
<keyword evidence="3 10" id="KW-1134">Transmembrane beta strand</keyword>
<dbReference type="eggNOG" id="COG4206">
    <property type="taxonomic scope" value="Bacteria"/>
</dbReference>
<dbReference type="HOGENOM" id="CLU_008287_18_5_0"/>
<evidence type="ECO:0000256" key="9">
    <source>
        <dbReference type="ARBA" id="ARBA00023237"/>
    </source>
</evidence>
<dbReference type="PROSITE" id="PS00430">
    <property type="entry name" value="TONB_DEPENDENT_REC_1"/>
    <property type="match status" value="1"/>
</dbReference>
<dbReference type="Pfam" id="PF00593">
    <property type="entry name" value="TonB_dep_Rec_b-barrel"/>
    <property type="match status" value="1"/>
</dbReference>
<evidence type="ECO:0000313" key="14">
    <source>
        <dbReference type="EMBL" id="ABJ82798.1"/>
    </source>
</evidence>
<evidence type="ECO:0000259" key="13">
    <source>
        <dbReference type="Pfam" id="PF07715"/>
    </source>
</evidence>
<evidence type="ECO:0000256" key="7">
    <source>
        <dbReference type="ARBA" id="ARBA00023136"/>
    </source>
</evidence>
<dbReference type="FunCoup" id="Q027K9">
    <property type="interactions" value="165"/>
</dbReference>
<keyword evidence="9 10" id="KW-0998">Cell outer membrane</keyword>
<keyword evidence="5" id="KW-0732">Signal</keyword>
<dbReference type="Gene3D" id="2.40.170.20">
    <property type="entry name" value="TonB-dependent receptor, beta-barrel domain"/>
    <property type="match status" value="1"/>
</dbReference>
<comment type="similarity">
    <text evidence="10 11">Belongs to the TonB-dependent receptor family.</text>
</comment>
<dbReference type="STRING" id="234267.Acid_1808"/>